<protein>
    <submittedName>
        <fullName evidence="4">Ribosome recycling factor</fullName>
    </submittedName>
</protein>
<dbReference type="Gene3D" id="3.30.1360.40">
    <property type="match status" value="1"/>
</dbReference>
<comment type="caution">
    <text evidence="4">The sequence shown here is derived from an EMBL/GenBank/DDBJ whole genome shotgun (WGS) entry which is preliminary data.</text>
</comment>
<evidence type="ECO:0000259" key="3">
    <source>
        <dbReference type="Pfam" id="PF01765"/>
    </source>
</evidence>
<reference evidence="5" key="1">
    <citation type="submission" date="2017-09" db="EMBL/GenBank/DDBJ databases">
        <title>Depth-based differentiation of microbial function through sediment-hosted aquifers and enrichment of novel symbionts in the deep terrestrial subsurface.</title>
        <authorList>
            <person name="Probst A.J."/>
            <person name="Ladd B."/>
            <person name="Jarett J.K."/>
            <person name="Geller-Mcgrath D.E."/>
            <person name="Sieber C.M.K."/>
            <person name="Emerson J.B."/>
            <person name="Anantharaman K."/>
            <person name="Thomas B.C."/>
            <person name="Malmstrom R."/>
            <person name="Stieglmeier M."/>
            <person name="Klingl A."/>
            <person name="Woyke T."/>
            <person name="Ryan C.M."/>
            <person name="Banfield J.F."/>
        </authorList>
    </citation>
    <scope>NUCLEOTIDE SEQUENCE [LARGE SCALE GENOMIC DNA]</scope>
</reference>
<dbReference type="Pfam" id="PF01765">
    <property type="entry name" value="RRF"/>
    <property type="match status" value="1"/>
</dbReference>
<evidence type="ECO:0000313" key="5">
    <source>
        <dbReference type="Proteomes" id="UP000229385"/>
    </source>
</evidence>
<evidence type="ECO:0000256" key="2">
    <source>
        <dbReference type="ARBA" id="ARBA00022917"/>
    </source>
</evidence>
<accession>A0A2M7XCV2</accession>
<evidence type="ECO:0000313" key="4">
    <source>
        <dbReference type="EMBL" id="PJA45693.1"/>
    </source>
</evidence>
<name>A0A2M7XCV2_9BACT</name>
<dbReference type="Proteomes" id="UP000229385">
    <property type="component" value="Unassembled WGS sequence"/>
</dbReference>
<dbReference type="InterPro" id="IPR002661">
    <property type="entry name" value="Ribosome_recyc_fac"/>
</dbReference>
<dbReference type="GO" id="GO:0006412">
    <property type="term" value="P:translation"/>
    <property type="evidence" value="ECO:0007669"/>
    <property type="project" value="UniProtKB-KW"/>
</dbReference>
<dbReference type="EMBL" id="PFWU01000023">
    <property type="protein sequence ID" value="PJA45693.1"/>
    <property type="molecule type" value="Genomic_DNA"/>
</dbReference>
<dbReference type="PANTHER" id="PTHR20982:SF3">
    <property type="entry name" value="MITOCHONDRIAL RIBOSOME RECYCLING FACTOR PSEUDO 1"/>
    <property type="match status" value="1"/>
</dbReference>
<dbReference type="AlphaFoldDB" id="A0A2M7XCV2"/>
<proteinExistence type="inferred from homology"/>
<keyword evidence="2" id="KW-0648">Protein biosynthesis</keyword>
<feature type="non-terminal residue" evidence="4">
    <location>
        <position position="149"/>
    </location>
</feature>
<dbReference type="GO" id="GO:0043023">
    <property type="term" value="F:ribosomal large subunit binding"/>
    <property type="evidence" value="ECO:0007669"/>
    <property type="project" value="TreeGrafter"/>
</dbReference>
<comment type="similarity">
    <text evidence="1">Belongs to the RRF family.</text>
</comment>
<dbReference type="InterPro" id="IPR036191">
    <property type="entry name" value="RRF_sf"/>
</dbReference>
<dbReference type="FunFam" id="3.30.1360.40:FF:000001">
    <property type="entry name" value="Ribosome-recycling factor"/>
    <property type="match status" value="1"/>
</dbReference>
<feature type="domain" description="Ribosome recycling factor" evidence="3">
    <location>
        <begin position="19"/>
        <end position="149"/>
    </location>
</feature>
<evidence type="ECO:0000256" key="1">
    <source>
        <dbReference type="ARBA" id="ARBA00005912"/>
    </source>
</evidence>
<sequence length="149" mass="16916">MHSILTQKKPVYQTAIDQLQKEFSQLRTGRATPALVEDIPVNAYDSIMEVKGLASIQSLDAKTLVIDPWDKGLLQNIEKAIRDAGIGLSPVVDGKQIRIMMPPMTEDNRKQMVKKMKGMVEDSRIRVRGVREEAREEIVKQEKEKEISE</sequence>
<gene>
    <name evidence="4" type="ORF">CO174_01840</name>
</gene>
<dbReference type="SUPFAM" id="SSF55194">
    <property type="entry name" value="Ribosome recycling factor, RRF"/>
    <property type="match status" value="1"/>
</dbReference>
<dbReference type="PANTHER" id="PTHR20982">
    <property type="entry name" value="RIBOSOME RECYCLING FACTOR"/>
    <property type="match status" value="1"/>
</dbReference>
<dbReference type="InterPro" id="IPR023584">
    <property type="entry name" value="Ribosome_recyc_fac_dom"/>
</dbReference>
<organism evidence="4 5">
    <name type="scientific">Candidatus Uhrbacteria bacterium CG_4_9_14_3_um_filter_50_9</name>
    <dbReference type="NCBI Taxonomy" id="1975035"/>
    <lineage>
        <taxon>Bacteria</taxon>
        <taxon>Candidatus Uhriibacteriota</taxon>
    </lineage>
</organism>